<organism evidence="1 2">
    <name type="scientific">Halocaridina rubra</name>
    <name type="common">Hawaiian red shrimp</name>
    <dbReference type="NCBI Taxonomy" id="373956"/>
    <lineage>
        <taxon>Eukaryota</taxon>
        <taxon>Metazoa</taxon>
        <taxon>Ecdysozoa</taxon>
        <taxon>Arthropoda</taxon>
        <taxon>Crustacea</taxon>
        <taxon>Multicrustacea</taxon>
        <taxon>Malacostraca</taxon>
        <taxon>Eumalacostraca</taxon>
        <taxon>Eucarida</taxon>
        <taxon>Decapoda</taxon>
        <taxon>Pleocyemata</taxon>
        <taxon>Caridea</taxon>
        <taxon>Atyoidea</taxon>
        <taxon>Atyidae</taxon>
        <taxon>Halocaridina</taxon>
    </lineage>
</organism>
<dbReference type="EMBL" id="JAXCGZ010000165">
    <property type="protein sequence ID" value="KAK7086503.1"/>
    <property type="molecule type" value="Genomic_DNA"/>
</dbReference>
<sequence length="168" mass="19840">MKGKSIPEISDDGWAPEELQMEFTELQGSEDLKPEMRDYSLLEFYKYLPKEAFPRIKDFLRKKMSVFWSTYNYLMAKLWDLESLEICQSKCQATICGWFNMYREGCYSIVSVRDRGQMVETAENPVQIDEARFLVEENTTEVTFLLAIEDLNLPTAKLMWLITEIREE</sequence>
<proteinExistence type="predicted"/>
<comment type="caution">
    <text evidence="1">The sequence shown here is derived from an EMBL/GenBank/DDBJ whole genome shotgun (WGS) entry which is preliminary data.</text>
</comment>
<protein>
    <submittedName>
        <fullName evidence="1">DNA-binding transcription factor activity, RNA polymerase II-specific</fullName>
    </submittedName>
</protein>
<reference evidence="1 2" key="1">
    <citation type="submission" date="2023-11" db="EMBL/GenBank/DDBJ databases">
        <title>Halocaridina rubra genome assembly.</title>
        <authorList>
            <person name="Smith C."/>
        </authorList>
    </citation>
    <scope>NUCLEOTIDE SEQUENCE [LARGE SCALE GENOMIC DNA]</scope>
    <source>
        <strain evidence="1">EP-1</strain>
        <tissue evidence="1">Whole</tissue>
    </source>
</reference>
<dbReference type="GO" id="GO:0003677">
    <property type="term" value="F:DNA binding"/>
    <property type="evidence" value="ECO:0007669"/>
    <property type="project" value="UniProtKB-KW"/>
</dbReference>
<evidence type="ECO:0000313" key="1">
    <source>
        <dbReference type="EMBL" id="KAK7086503.1"/>
    </source>
</evidence>
<accession>A0AAN9AGJ7</accession>
<keyword evidence="2" id="KW-1185">Reference proteome</keyword>
<name>A0AAN9AGJ7_HALRR</name>
<evidence type="ECO:0000313" key="2">
    <source>
        <dbReference type="Proteomes" id="UP001381693"/>
    </source>
</evidence>
<keyword evidence="1" id="KW-0238">DNA-binding</keyword>
<dbReference type="AlphaFoldDB" id="A0AAN9AGJ7"/>
<gene>
    <name evidence="1" type="primary">GTF2IRD2B</name>
    <name evidence="1" type="ORF">SK128_012261</name>
</gene>
<dbReference type="Proteomes" id="UP001381693">
    <property type="component" value="Unassembled WGS sequence"/>
</dbReference>